<organism evidence="2 3">
    <name type="scientific">Dacryopinax primogenitus (strain DJM 731)</name>
    <name type="common">Brown rot fungus</name>
    <dbReference type="NCBI Taxonomy" id="1858805"/>
    <lineage>
        <taxon>Eukaryota</taxon>
        <taxon>Fungi</taxon>
        <taxon>Dikarya</taxon>
        <taxon>Basidiomycota</taxon>
        <taxon>Agaricomycotina</taxon>
        <taxon>Dacrymycetes</taxon>
        <taxon>Dacrymycetales</taxon>
        <taxon>Dacrymycetaceae</taxon>
        <taxon>Dacryopinax</taxon>
    </lineage>
</organism>
<dbReference type="Pfam" id="PF08646">
    <property type="entry name" value="Rep_fac-A_C"/>
    <property type="match status" value="1"/>
</dbReference>
<dbReference type="SUPFAM" id="SSF50249">
    <property type="entry name" value="Nucleic acid-binding proteins"/>
    <property type="match status" value="1"/>
</dbReference>
<accession>M5G926</accession>
<dbReference type="HOGENOM" id="CLU_2170982_0_0_1"/>
<proteinExistence type="predicted"/>
<dbReference type="EMBL" id="JH795867">
    <property type="protein sequence ID" value="EJU00288.1"/>
    <property type="molecule type" value="Genomic_DNA"/>
</dbReference>
<keyword evidence="3" id="KW-1185">Reference proteome</keyword>
<evidence type="ECO:0000313" key="2">
    <source>
        <dbReference type="EMBL" id="EJU00288.1"/>
    </source>
</evidence>
<dbReference type="Proteomes" id="UP000030653">
    <property type="component" value="Unassembled WGS sequence"/>
</dbReference>
<dbReference type="Gene3D" id="2.40.50.140">
    <property type="entry name" value="Nucleic acid-binding proteins"/>
    <property type="match status" value="1"/>
</dbReference>
<evidence type="ECO:0000313" key="3">
    <source>
        <dbReference type="Proteomes" id="UP000030653"/>
    </source>
</evidence>
<name>M5G926_DACPD</name>
<evidence type="ECO:0000259" key="1">
    <source>
        <dbReference type="Pfam" id="PF08646"/>
    </source>
</evidence>
<dbReference type="InterPro" id="IPR013955">
    <property type="entry name" value="Rep_factor-A_C"/>
</dbReference>
<dbReference type="RefSeq" id="XP_040627185.1">
    <property type="nucleotide sequence ID" value="XM_040771230.1"/>
</dbReference>
<reference evidence="2 3" key="1">
    <citation type="journal article" date="2012" name="Science">
        <title>The Paleozoic origin of enzymatic lignin decomposition reconstructed from 31 fungal genomes.</title>
        <authorList>
            <person name="Floudas D."/>
            <person name="Binder M."/>
            <person name="Riley R."/>
            <person name="Barry K."/>
            <person name="Blanchette R.A."/>
            <person name="Henrissat B."/>
            <person name="Martinez A.T."/>
            <person name="Otillar R."/>
            <person name="Spatafora J.W."/>
            <person name="Yadav J.S."/>
            <person name="Aerts A."/>
            <person name="Benoit I."/>
            <person name="Boyd A."/>
            <person name="Carlson A."/>
            <person name="Copeland A."/>
            <person name="Coutinho P.M."/>
            <person name="de Vries R.P."/>
            <person name="Ferreira P."/>
            <person name="Findley K."/>
            <person name="Foster B."/>
            <person name="Gaskell J."/>
            <person name="Glotzer D."/>
            <person name="Gorecki P."/>
            <person name="Heitman J."/>
            <person name="Hesse C."/>
            <person name="Hori C."/>
            <person name="Igarashi K."/>
            <person name="Jurgens J.A."/>
            <person name="Kallen N."/>
            <person name="Kersten P."/>
            <person name="Kohler A."/>
            <person name="Kuees U."/>
            <person name="Kumar T.K.A."/>
            <person name="Kuo A."/>
            <person name="LaButti K."/>
            <person name="Larrondo L.F."/>
            <person name="Lindquist E."/>
            <person name="Ling A."/>
            <person name="Lombard V."/>
            <person name="Lucas S."/>
            <person name="Lundell T."/>
            <person name="Martin R."/>
            <person name="McLaughlin D.J."/>
            <person name="Morgenstern I."/>
            <person name="Morin E."/>
            <person name="Murat C."/>
            <person name="Nagy L.G."/>
            <person name="Nolan M."/>
            <person name="Ohm R.A."/>
            <person name="Patyshakuliyeva A."/>
            <person name="Rokas A."/>
            <person name="Ruiz-Duenas F.J."/>
            <person name="Sabat G."/>
            <person name="Salamov A."/>
            <person name="Samejima M."/>
            <person name="Schmutz J."/>
            <person name="Slot J.C."/>
            <person name="St John F."/>
            <person name="Stenlid J."/>
            <person name="Sun H."/>
            <person name="Sun S."/>
            <person name="Syed K."/>
            <person name="Tsang A."/>
            <person name="Wiebenga A."/>
            <person name="Young D."/>
            <person name="Pisabarro A."/>
            <person name="Eastwood D.C."/>
            <person name="Martin F."/>
            <person name="Cullen D."/>
            <person name="Grigoriev I.V."/>
            <person name="Hibbett D.S."/>
        </authorList>
    </citation>
    <scope>NUCLEOTIDE SEQUENCE [LARGE SCALE GENOMIC DNA]</scope>
    <source>
        <strain evidence="2 3">DJM-731 SS1</strain>
    </source>
</reference>
<dbReference type="AlphaFoldDB" id="M5G926"/>
<dbReference type="GeneID" id="63686292"/>
<sequence>MFICPSCDLPYIAPGIKYRLNVEIEDETGKHWVNAFNDTSTGLFQQSALQMHSWQDSKEENQFYWQKILLIPYKKYAIVIHAESDKVGKQKGRPMWIALKFIEMSTVAVV</sequence>
<dbReference type="InterPro" id="IPR012340">
    <property type="entry name" value="NA-bd_OB-fold"/>
</dbReference>
<gene>
    <name evidence="2" type="ORF">DACRYDRAFT_16824</name>
</gene>
<protein>
    <recommendedName>
        <fullName evidence="1">Replication factor A C-terminal domain-containing protein</fullName>
    </recommendedName>
</protein>
<feature type="domain" description="Replication factor A C-terminal" evidence="1">
    <location>
        <begin position="2"/>
        <end position="89"/>
    </location>
</feature>